<dbReference type="Proteomes" id="UP001356428">
    <property type="component" value="Chromosome"/>
</dbReference>
<accession>A0ABZ1EVR3</accession>
<organism evidence="3 4">
    <name type="scientific">Streptomyces cyaneofuscatus</name>
    <dbReference type="NCBI Taxonomy" id="66883"/>
    <lineage>
        <taxon>Bacteria</taxon>
        <taxon>Bacillati</taxon>
        <taxon>Actinomycetota</taxon>
        <taxon>Actinomycetes</taxon>
        <taxon>Kitasatosporales</taxon>
        <taxon>Streptomycetaceae</taxon>
        <taxon>Streptomyces</taxon>
    </lineage>
</organism>
<feature type="region of interest" description="Disordered" evidence="1">
    <location>
        <begin position="67"/>
        <end position="103"/>
    </location>
</feature>
<evidence type="ECO:0000313" key="4">
    <source>
        <dbReference type="Proteomes" id="UP001356428"/>
    </source>
</evidence>
<keyword evidence="2" id="KW-0472">Membrane</keyword>
<proteinExistence type="predicted"/>
<keyword evidence="2" id="KW-0812">Transmembrane</keyword>
<name>A0ABZ1EVR3_9ACTN</name>
<gene>
    <name evidence="3" type="ORF">OG849_13605</name>
</gene>
<dbReference type="EMBL" id="CP109083">
    <property type="protein sequence ID" value="WSB08213.1"/>
    <property type="molecule type" value="Genomic_DNA"/>
</dbReference>
<evidence type="ECO:0000313" key="3">
    <source>
        <dbReference type="EMBL" id="WSB08213.1"/>
    </source>
</evidence>
<feature type="compositionally biased region" description="Polar residues" evidence="1">
    <location>
        <begin position="67"/>
        <end position="89"/>
    </location>
</feature>
<feature type="transmembrane region" description="Helical" evidence="2">
    <location>
        <begin position="40"/>
        <end position="59"/>
    </location>
</feature>
<dbReference type="RefSeq" id="WP_326705383.1">
    <property type="nucleotide sequence ID" value="NZ_CP109083.1"/>
</dbReference>
<protein>
    <submittedName>
        <fullName evidence="3">Uncharacterized protein</fullName>
    </submittedName>
</protein>
<feature type="transmembrane region" description="Helical" evidence="2">
    <location>
        <begin position="7"/>
        <end position="28"/>
    </location>
</feature>
<keyword evidence="2" id="KW-1133">Transmembrane helix</keyword>
<sequence>MTRSQRIAAWVLATLFGLISLGLGIYLAKIGLEKANQLSGILGLFIALAGLAIAIWSALNARTAIQSPRQGRSGGVHQSQRSGDNSKNIQAGGDINFGDSNRF</sequence>
<keyword evidence="4" id="KW-1185">Reference proteome</keyword>
<reference evidence="3 4" key="1">
    <citation type="submission" date="2022-10" db="EMBL/GenBank/DDBJ databases">
        <title>The complete genomes of actinobacterial strains from the NBC collection.</title>
        <authorList>
            <person name="Joergensen T.S."/>
            <person name="Alvarez Arevalo M."/>
            <person name="Sterndorff E.B."/>
            <person name="Faurdal D."/>
            <person name="Vuksanovic O."/>
            <person name="Mourched A.-S."/>
            <person name="Charusanti P."/>
            <person name="Shaw S."/>
            <person name="Blin K."/>
            <person name="Weber T."/>
        </authorList>
    </citation>
    <scope>NUCLEOTIDE SEQUENCE [LARGE SCALE GENOMIC DNA]</scope>
    <source>
        <strain evidence="3 4">NBC 01792</strain>
    </source>
</reference>
<evidence type="ECO:0000256" key="2">
    <source>
        <dbReference type="SAM" id="Phobius"/>
    </source>
</evidence>
<evidence type="ECO:0000256" key="1">
    <source>
        <dbReference type="SAM" id="MobiDB-lite"/>
    </source>
</evidence>